<comment type="subcellular location">
    <subcellularLocation>
        <location evidence="1">Membrane</location>
        <topology evidence="1">Single-pass membrane protein</topology>
    </subcellularLocation>
</comment>
<dbReference type="FunFam" id="3.30.479.30:FF:000004">
    <property type="entry name" value="Putative membrane protease family, stomatin"/>
    <property type="match status" value="1"/>
</dbReference>
<evidence type="ECO:0000313" key="6">
    <source>
        <dbReference type="Proteomes" id="UP000253769"/>
    </source>
</evidence>
<dbReference type="InterPro" id="IPR001107">
    <property type="entry name" value="Band_7"/>
</dbReference>
<dbReference type="GO" id="GO:0098552">
    <property type="term" value="C:side of membrane"/>
    <property type="evidence" value="ECO:0007669"/>
    <property type="project" value="UniProtKB-ARBA"/>
</dbReference>
<dbReference type="Proteomes" id="UP000253769">
    <property type="component" value="Unassembled WGS sequence"/>
</dbReference>
<organism evidence="5 6">
    <name type="scientific">Motiliproteus coralliicola</name>
    <dbReference type="NCBI Taxonomy" id="2283196"/>
    <lineage>
        <taxon>Bacteria</taxon>
        <taxon>Pseudomonadati</taxon>
        <taxon>Pseudomonadota</taxon>
        <taxon>Gammaproteobacteria</taxon>
        <taxon>Oceanospirillales</taxon>
        <taxon>Oceanospirillaceae</taxon>
        <taxon>Motiliproteus</taxon>
    </lineage>
</organism>
<proteinExistence type="inferred from homology"/>
<accession>A0A369WDY8</accession>
<dbReference type="InterPro" id="IPR050710">
    <property type="entry name" value="Band7/mec-2_domain"/>
</dbReference>
<feature type="transmembrane region" description="Helical" evidence="3">
    <location>
        <begin position="6"/>
        <end position="26"/>
    </location>
</feature>
<comment type="caution">
    <text evidence="5">The sequence shown here is derived from an EMBL/GenBank/DDBJ whole genome shotgun (WGS) entry which is preliminary data.</text>
</comment>
<reference evidence="5 6" key="1">
    <citation type="submission" date="2018-07" db="EMBL/GenBank/DDBJ databases">
        <title>Motiliproteus coralliicola sp. nov., a bacterium isolated from Coral.</title>
        <authorList>
            <person name="Wang G."/>
        </authorList>
    </citation>
    <scope>NUCLEOTIDE SEQUENCE [LARGE SCALE GENOMIC DNA]</scope>
    <source>
        <strain evidence="5 6">C34</strain>
    </source>
</reference>
<keyword evidence="3" id="KW-0812">Transmembrane</keyword>
<dbReference type="PANTHER" id="PTHR43327">
    <property type="entry name" value="STOMATIN-LIKE PROTEIN 2, MITOCHONDRIAL"/>
    <property type="match status" value="1"/>
</dbReference>
<dbReference type="Gene3D" id="3.30.479.30">
    <property type="entry name" value="Band 7 domain"/>
    <property type="match status" value="1"/>
</dbReference>
<dbReference type="OrthoDB" id="9809197at2"/>
<evidence type="ECO:0000256" key="1">
    <source>
        <dbReference type="ARBA" id="ARBA00004167"/>
    </source>
</evidence>
<evidence type="ECO:0000256" key="3">
    <source>
        <dbReference type="SAM" id="Phobius"/>
    </source>
</evidence>
<name>A0A369WDY8_9GAMM</name>
<feature type="domain" description="Band 7" evidence="4">
    <location>
        <begin position="21"/>
        <end position="200"/>
    </location>
</feature>
<dbReference type="PANTHER" id="PTHR43327:SF10">
    <property type="entry name" value="STOMATIN-LIKE PROTEIN 2, MITOCHONDRIAL"/>
    <property type="match status" value="1"/>
</dbReference>
<dbReference type="SMART" id="SM00244">
    <property type="entry name" value="PHB"/>
    <property type="match status" value="1"/>
</dbReference>
<keyword evidence="3" id="KW-1133">Transmembrane helix</keyword>
<gene>
    <name evidence="5" type="ORF">DV711_12490</name>
</gene>
<sequence>MTPVTILIAVFALAIIIFLVKGLVIVQQSEAMVIERLGEYSRTLEQGLHLLIPFIDQPRAIQMRRYQTLDGVQIPVTALSTRIDRREIVADFPKIPVITKDNVTVLVDAALYFQIITPKDAVLAVENLIQAIETLTQTSLRSKVGEMELDKLLESRAEINNALTVTLDEAGNKWGTKINRVEVQNIIVPEEVEQAMRKQMSAERERRATVTAAQGEKEAQINVAEGEKQAAILRAEGQRQAIRTIMEATGTTVKEEQILSYLIALEYMKTLPEIAKDGERVFLPYEASSLLGSIGSIKDLLPGASIKS</sequence>
<evidence type="ECO:0000313" key="5">
    <source>
        <dbReference type="EMBL" id="RDE19972.1"/>
    </source>
</evidence>
<evidence type="ECO:0000259" key="4">
    <source>
        <dbReference type="SMART" id="SM00244"/>
    </source>
</evidence>
<dbReference type="GO" id="GO:0005886">
    <property type="term" value="C:plasma membrane"/>
    <property type="evidence" value="ECO:0007669"/>
    <property type="project" value="UniProtKB-ARBA"/>
</dbReference>
<evidence type="ECO:0000256" key="2">
    <source>
        <dbReference type="ARBA" id="ARBA00008164"/>
    </source>
</evidence>
<protein>
    <submittedName>
        <fullName evidence="5">SPFH/Band 7/PHB domain protein</fullName>
    </submittedName>
</protein>
<dbReference type="AlphaFoldDB" id="A0A369WDY8"/>
<dbReference type="SUPFAM" id="SSF117892">
    <property type="entry name" value="Band 7/SPFH domain"/>
    <property type="match status" value="1"/>
</dbReference>
<keyword evidence="3" id="KW-0472">Membrane</keyword>
<keyword evidence="6" id="KW-1185">Reference proteome</keyword>
<dbReference type="Pfam" id="PF01145">
    <property type="entry name" value="Band_7"/>
    <property type="match status" value="1"/>
</dbReference>
<dbReference type="EMBL" id="QQOH01000003">
    <property type="protein sequence ID" value="RDE19972.1"/>
    <property type="molecule type" value="Genomic_DNA"/>
</dbReference>
<comment type="similarity">
    <text evidence="2">Belongs to the band 7/mec-2 family.</text>
</comment>
<dbReference type="InterPro" id="IPR036013">
    <property type="entry name" value="Band_7/SPFH_dom_sf"/>
</dbReference>